<name>S8CAK5_9LAMI</name>
<evidence type="ECO:0000313" key="1">
    <source>
        <dbReference type="EMBL" id="EPS61386.1"/>
    </source>
</evidence>
<gene>
    <name evidence="1" type="ORF">M569_13412</name>
</gene>
<keyword evidence="2" id="KW-1185">Reference proteome</keyword>
<evidence type="ECO:0000313" key="2">
    <source>
        <dbReference type="Proteomes" id="UP000015453"/>
    </source>
</evidence>
<organism evidence="1 2">
    <name type="scientific">Genlisea aurea</name>
    <dbReference type="NCBI Taxonomy" id="192259"/>
    <lineage>
        <taxon>Eukaryota</taxon>
        <taxon>Viridiplantae</taxon>
        <taxon>Streptophyta</taxon>
        <taxon>Embryophyta</taxon>
        <taxon>Tracheophyta</taxon>
        <taxon>Spermatophyta</taxon>
        <taxon>Magnoliopsida</taxon>
        <taxon>eudicotyledons</taxon>
        <taxon>Gunneridae</taxon>
        <taxon>Pentapetalae</taxon>
        <taxon>asterids</taxon>
        <taxon>lamiids</taxon>
        <taxon>Lamiales</taxon>
        <taxon>Lentibulariaceae</taxon>
        <taxon>Genlisea</taxon>
    </lineage>
</organism>
<dbReference type="PANTHER" id="PTHR31033:SF34">
    <property type="entry name" value="EXPRESSED PROTEIN"/>
    <property type="match status" value="1"/>
</dbReference>
<sequence>GNCPIGKYYRAMSRVLPSAGGMKLRCPPAVVAARTALSKTTFARQLRPQPLPEKILAVSLLGMAVNVPLGIWREHVQKFSPPWFAAIHAAVPLIAMLRKSVLMPKEAMAVTIAASILGQTIGSRAERRRLKTARR</sequence>
<protein>
    <submittedName>
        <fullName evidence="1">Uncharacterized protein</fullName>
    </submittedName>
</protein>
<reference evidence="1 2" key="1">
    <citation type="journal article" date="2013" name="BMC Genomics">
        <title>The miniature genome of a carnivorous plant Genlisea aurea contains a low number of genes and short non-coding sequences.</title>
        <authorList>
            <person name="Leushkin E.V."/>
            <person name="Sutormin R.A."/>
            <person name="Nabieva E.R."/>
            <person name="Penin A.A."/>
            <person name="Kondrashov A.S."/>
            <person name="Logacheva M.D."/>
        </authorList>
    </citation>
    <scope>NUCLEOTIDE SEQUENCE [LARGE SCALE GENOMIC DNA]</scope>
</reference>
<feature type="non-terminal residue" evidence="1">
    <location>
        <position position="1"/>
    </location>
</feature>
<accession>S8CAK5</accession>
<feature type="non-terminal residue" evidence="1">
    <location>
        <position position="135"/>
    </location>
</feature>
<dbReference type="Proteomes" id="UP000015453">
    <property type="component" value="Unassembled WGS sequence"/>
</dbReference>
<proteinExistence type="predicted"/>
<dbReference type="EMBL" id="AUSU01006890">
    <property type="protein sequence ID" value="EPS61386.1"/>
    <property type="molecule type" value="Genomic_DNA"/>
</dbReference>
<dbReference type="PANTHER" id="PTHR31033">
    <property type="entry name" value="PROTEIN, PUTATIVE-RELATED"/>
    <property type="match status" value="1"/>
</dbReference>
<comment type="caution">
    <text evidence="1">The sequence shown here is derived from an EMBL/GenBank/DDBJ whole genome shotgun (WGS) entry which is preliminary data.</text>
</comment>
<dbReference type="AlphaFoldDB" id="S8CAK5"/>
<dbReference type="OrthoDB" id="2018137at2759"/>
<dbReference type="GO" id="GO:0009507">
    <property type="term" value="C:chloroplast"/>
    <property type="evidence" value="ECO:0007669"/>
    <property type="project" value="TreeGrafter"/>
</dbReference>